<proteinExistence type="predicted"/>
<dbReference type="InterPro" id="IPR046532">
    <property type="entry name" value="DUF6597"/>
</dbReference>
<name>A0A6B9ZK43_9BACT</name>
<gene>
    <name evidence="5" type="ORF">GWR21_22045</name>
</gene>
<evidence type="ECO:0000259" key="4">
    <source>
        <dbReference type="PROSITE" id="PS01124"/>
    </source>
</evidence>
<evidence type="ECO:0000256" key="3">
    <source>
        <dbReference type="ARBA" id="ARBA00023163"/>
    </source>
</evidence>
<dbReference type="InterPro" id="IPR018060">
    <property type="entry name" value="HTH_AraC"/>
</dbReference>
<dbReference type="AlphaFoldDB" id="A0A6B9ZK43"/>
<dbReference type="RefSeq" id="WP_162333842.1">
    <property type="nucleotide sequence ID" value="NZ_CP048113.1"/>
</dbReference>
<dbReference type="GO" id="GO:0043565">
    <property type="term" value="F:sequence-specific DNA binding"/>
    <property type="evidence" value="ECO:0007669"/>
    <property type="project" value="InterPro"/>
</dbReference>
<dbReference type="Pfam" id="PF12833">
    <property type="entry name" value="HTH_18"/>
    <property type="match status" value="1"/>
</dbReference>
<sequence length="250" mass="28192">MASRLHMSYRQYKPHPALSEYIDAFWIVEGEGQSLIKSNILPDGCVDIIINMGDHCRNDSGAVTMESGGAYLVGTMTTSKVSFVNADNKLVGIRFKPAAFAAFYKFSPLHAITDRTIEFERALSPDPDKLISKPIPYLNSFFLSRYVRPRHCLSSVVQDIKMSGGQIAISELAKRHHMTARQLERHFQQYIGTTPKEFTNIVRFQSAVSQIKQQPDRRSLLSIAVDCGYYDHAHLTNDIKKYAGFTPSQI</sequence>
<dbReference type="GO" id="GO:0003700">
    <property type="term" value="F:DNA-binding transcription factor activity"/>
    <property type="evidence" value="ECO:0007669"/>
    <property type="project" value="InterPro"/>
</dbReference>
<keyword evidence="6" id="KW-1185">Reference proteome</keyword>
<dbReference type="SMART" id="SM00342">
    <property type="entry name" value="HTH_ARAC"/>
    <property type="match status" value="1"/>
</dbReference>
<protein>
    <submittedName>
        <fullName evidence="5">AraC family transcriptional regulator</fullName>
    </submittedName>
</protein>
<dbReference type="PROSITE" id="PS01124">
    <property type="entry name" value="HTH_ARAC_FAMILY_2"/>
    <property type="match status" value="1"/>
</dbReference>
<evidence type="ECO:0000313" key="6">
    <source>
        <dbReference type="Proteomes" id="UP000476411"/>
    </source>
</evidence>
<evidence type="ECO:0000313" key="5">
    <source>
        <dbReference type="EMBL" id="QHS62189.1"/>
    </source>
</evidence>
<evidence type="ECO:0000256" key="2">
    <source>
        <dbReference type="ARBA" id="ARBA00023125"/>
    </source>
</evidence>
<dbReference type="Pfam" id="PF20240">
    <property type="entry name" value="DUF6597"/>
    <property type="match status" value="1"/>
</dbReference>
<dbReference type="EMBL" id="CP048113">
    <property type="protein sequence ID" value="QHS62189.1"/>
    <property type="molecule type" value="Genomic_DNA"/>
</dbReference>
<reference evidence="5 6" key="1">
    <citation type="submission" date="2020-01" db="EMBL/GenBank/DDBJ databases">
        <title>Complete genome sequence of Chitinophaga sp. H33E-04 isolated from quinoa roots.</title>
        <authorList>
            <person name="Weon H.-Y."/>
            <person name="Lee S.A."/>
        </authorList>
    </citation>
    <scope>NUCLEOTIDE SEQUENCE [LARGE SCALE GENOMIC DNA]</scope>
    <source>
        <strain evidence="5 6">H33E-04</strain>
    </source>
</reference>
<dbReference type="Proteomes" id="UP000476411">
    <property type="component" value="Chromosome"/>
</dbReference>
<dbReference type="InterPro" id="IPR050204">
    <property type="entry name" value="AraC_XylS_family_regulators"/>
</dbReference>
<keyword evidence="1" id="KW-0805">Transcription regulation</keyword>
<keyword evidence="3" id="KW-0804">Transcription</keyword>
<evidence type="ECO:0000256" key="1">
    <source>
        <dbReference type="ARBA" id="ARBA00023015"/>
    </source>
</evidence>
<dbReference type="KEGG" id="chih:GWR21_22045"/>
<dbReference type="Gene3D" id="1.10.10.60">
    <property type="entry name" value="Homeodomain-like"/>
    <property type="match status" value="1"/>
</dbReference>
<organism evidence="5 6">
    <name type="scientific">Chitinophaga agri</name>
    <dbReference type="NCBI Taxonomy" id="2703787"/>
    <lineage>
        <taxon>Bacteria</taxon>
        <taxon>Pseudomonadati</taxon>
        <taxon>Bacteroidota</taxon>
        <taxon>Chitinophagia</taxon>
        <taxon>Chitinophagales</taxon>
        <taxon>Chitinophagaceae</taxon>
        <taxon>Chitinophaga</taxon>
    </lineage>
</organism>
<dbReference type="PANTHER" id="PTHR46796">
    <property type="entry name" value="HTH-TYPE TRANSCRIPTIONAL ACTIVATOR RHAS-RELATED"/>
    <property type="match status" value="1"/>
</dbReference>
<feature type="domain" description="HTH araC/xylS-type" evidence="4">
    <location>
        <begin position="150"/>
        <end position="250"/>
    </location>
</feature>
<accession>A0A6B9ZK43</accession>
<dbReference type="PANTHER" id="PTHR46796:SF13">
    <property type="entry name" value="HTH-TYPE TRANSCRIPTIONAL ACTIVATOR RHAS"/>
    <property type="match status" value="1"/>
</dbReference>
<keyword evidence="2" id="KW-0238">DNA-binding</keyword>